<dbReference type="InterPro" id="IPR051696">
    <property type="entry name" value="DENN_Domain_GEFs"/>
</dbReference>
<dbReference type="Pfam" id="PF02141">
    <property type="entry name" value="DENN"/>
    <property type="match status" value="1"/>
</dbReference>
<dbReference type="Gene3D" id="3.30.450.200">
    <property type="match status" value="1"/>
</dbReference>
<dbReference type="InterPro" id="IPR037516">
    <property type="entry name" value="Tripartite_DENN"/>
</dbReference>
<evidence type="ECO:0000313" key="3">
    <source>
        <dbReference type="Proteomes" id="UP000597762"/>
    </source>
</evidence>
<keyword evidence="3" id="KW-1185">Reference proteome</keyword>
<sequence>MKVEKYRVQSTCGVLDQPPRVDISAGSLSLSLASAATGGKLLFIEMMLLVGMDNNSGLFPKELEEGNSQTEDIFSIEYQPKVLDCFCSNTVRHFYPSTWDEILLNSQTMDLKMKEKFRTNPTGNNIVMPKPVYFTKRTKPTINQLSDEDIQNIAVFCFPDGAKLSAQRTDNFKVHYFVLTDFLGVRNYATCLTFHRKYEATKERKTWKLKPFEKTKLHGNSHYTESVIVYVPHACAFVSTQPYFTVMKQCLSILLNKIKLTKDIHTQNLLFQEFVRQLCITPLPPAGTLAVGVHLSGHEVILRPPHHSSIPVLDLSLHIVFQCFPIETIIQIITCILTEKRIVFLSSNYALLTIVTESLCSLIYPFSWRHTYVPLVSDSHLELLEAPGSFIMGCHLKHLPTVKQIADLVMVNIDKGTIIVNELEPIFGAMSYTYVINIPMMPQEPVKLLAEVYEKVKFSFDFIDLESPCRFNRKEELQFRFQKISSFNKRMQYAFVELMVNLFRDIAPECKADLKCFKQNNFLQKQLPANIPFYTEVMKTTLFQEFLDNILSKKPSFWSELELKTRTLSRKSGFSQNVFVSNAHSMTGTKQGLVSTSIEELPNEFIFFIPSIYNAVSCTEYLKDCIKVCTEKLQDCRHFSHRTSLTYLRGMYSYAGSEYRLAYEDLKNLHESAESIYISPKFVLSNVAISFSYSLSDLRSFRMCSHKFLIFVI</sequence>
<dbReference type="InterPro" id="IPR001194">
    <property type="entry name" value="cDENN_dom"/>
</dbReference>
<dbReference type="InterPro" id="IPR005113">
    <property type="entry name" value="uDENN_dom"/>
</dbReference>
<organism evidence="2 3">
    <name type="scientific">Acanthosepion pharaonis</name>
    <name type="common">Pharaoh cuttlefish</name>
    <name type="synonym">Sepia pharaonis</name>
    <dbReference type="NCBI Taxonomy" id="158019"/>
    <lineage>
        <taxon>Eukaryota</taxon>
        <taxon>Metazoa</taxon>
        <taxon>Spiralia</taxon>
        <taxon>Lophotrochozoa</taxon>
        <taxon>Mollusca</taxon>
        <taxon>Cephalopoda</taxon>
        <taxon>Coleoidea</taxon>
        <taxon>Decapodiformes</taxon>
        <taxon>Sepiida</taxon>
        <taxon>Sepiina</taxon>
        <taxon>Sepiidae</taxon>
        <taxon>Acanthosepion</taxon>
    </lineage>
</organism>
<dbReference type="Proteomes" id="UP000597762">
    <property type="component" value="Unassembled WGS sequence"/>
</dbReference>
<dbReference type="Pfam" id="PF03456">
    <property type="entry name" value="uDENN"/>
    <property type="match status" value="1"/>
</dbReference>
<reference evidence="2" key="1">
    <citation type="submission" date="2021-01" db="EMBL/GenBank/DDBJ databases">
        <authorList>
            <person name="Li R."/>
            <person name="Bekaert M."/>
        </authorList>
    </citation>
    <scope>NUCLEOTIDE SEQUENCE</scope>
    <source>
        <strain evidence="2">Farmed</strain>
    </source>
</reference>
<name>A0A812BPR3_ACAPH</name>
<evidence type="ECO:0000259" key="1">
    <source>
        <dbReference type="PROSITE" id="PS50211"/>
    </source>
</evidence>
<gene>
    <name evidence="2" type="ORF">SPHA_20534</name>
</gene>
<feature type="domain" description="UDENN" evidence="1">
    <location>
        <begin position="110"/>
        <end position="559"/>
    </location>
</feature>
<dbReference type="OrthoDB" id="6019893at2759"/>
<dbReference type="InterPro" id="IPR043153">
    <property type="entry name" value="DENN_C"/>
</dbReference>
<dbReference type="GO" id="GO:0031410">
    <property type="term" value="C:cytoplasmic vesicle"/>
    <property type="evidence" value="ECO:0007669"/>
    <property type="project" value="TreeGrafter"/>
</dbReference>
<comment type="caution">
    <text evidence="2">The sequence shown here is derived from an EMBL/GenBank/DDBJ whole genome shotgun (WGS) entry which is preliminary data.</text>
</comment>
<dbReference type="GO" id="GO:0032483">
    <property type="term" value="P:regulation of Rab protein signal transduction"/>
    <property type="evidence" value="ECO:0007669"/>
    <property type="project" value="TreeGrafter"/>
</dbReference>
<accession>A0A812BPR3</accession>
<dbReference type="PROSITE" id="PS50211">
    <property type="entry name" value="DENN"/>
    <property type="match status" value="1"/>
</dbReference>
<dbReference type="PANTHER" id="PTHR12296:SF21">
    <property type="entry name" value="DENN DOMAIN-CONTAINING PROTEIN 3"/>
    <property type="match status" value="1"/>
</dbReference>
<dbReference type="Gene3D" id="3.40.50.11500">
    <property type="match status" value="1"/>
</dbReference>
<dbReference type="EMBL" id="CAHIKZ030000752">
    <property type="protein sequence ID" value="CAE1237036.1"/>
    <property type="molecule type" value="Genomic_DNA"/>
</dbReference>
<evidence type="ECO:0000313" key="2">
    <source>
        <dbReference type="EMBL" id="CAE1237036.1"/>
    </source>
</evidence>
<dbReference type="PANTHER" id="PTHR12296">
    <property type="entry name" value="DENN DOMAIN-CONTAINING PROTEIN 4"/>
    <property type="match status" value="1"/>
</dbReference>
<proteinExistence type="predicted"/>
<dbReference type="AlphaFoldDB" id="A0A812BPR3"/>
<protein>
    <submittedName>
        <fullName evidence="2">DENND3</fullName>
    </submittedName>
</protein>
<dbReference type="GO" id="GO:0005085">
    <property type="term" value="F:guanyl-nucleotide exchange factor activity"/>
    <property type="evidence" value="ECO:0007669"/>
    <property type="project" value="UniProtKB-ARBA"/>
</dbReference>
<dbReference type="SMART" id="SM00799">
    <property type="entry name" value="DENN"/>
    <property type="match status" value="1"/>
</dbReference>